<name>A0A1I1Z952_9BACL</name>
<dbReference type="NCBIfam" id="TIGR00710">
    <property type="entry name" value="efflux_Bcr_CflA"/>
    <property type="match status" value="1"/>
</dbReference>
<proteinExistence type="inferred from homology"/>
<evidence type="ECO:0000256" key="8">
    <source>
        <dbReference type="RuleBase" id="RU365088"/>
    </source>
</evidence>
<evidence type="ECO:0000256" key="6">
    <source>
        <dbReference type="ARBA" id="ARBA00022989"/>
    </source>
</evidence>
<dbReference type="GO" id="GO:1990961">
    <property type="term" value="P:xenobiotic detoxification by transmembrane export across the plasma membrane"/>
    <property type="evidence" value="ECO:0007669"/>
    <property type="project" value="InterPro"/>
</dbReference>
<feature type="transmembrane region" description="Helical" evidence="8">
    <location>
        <begin position="284"/>
        <end position="304"/>
    </location>
</feature>
<feature type="domain" description="Major facilitator superfamily (MFS) profile" evidence="9">
    <location>
        <begin position="12"/>
        <end position="398"/>
    </location>
</feature>
<dbReference type="PROSITE" id="PS50850">
    <property type="entry name" value="MFS"/>
    <property type="match status" value="1"/>
</dbReference>
<dbReference type="InterPro" id="IPR004812">
    <property type="entry name" value="Efflux_drug-R_Bcr/CmlA"/>
</dbReference>
<feature type="transmembrane region" description="Helical" evidence="8">
    <location>
        <begin position="310"/>
        <end position="335"/>
    </location>
</feature>
<dbReference type="Gene3D" id="1.20.1720.10">
    <property type="entry name" value="Multidrug resistance protein D"/>
    <property type="match status" value="1"/>
</dbReference>
<feature type="transmembrane region" description="Helical" evidence="8">
    <location>
        <begin position="167"/>
        <end position="188"/>
    </location>
</feature>
<sequence length="403" mass="42945">MNMNMKQNHNRLRLALLLGSFSALGPLTIDMYLPSFPQIAEDFGTKASLVQLSLTACLVGLGLGQLVMGPMSDVHGRRKPLLLSLVVYLIASLACALAPNITLFIVARFIQGFAASSGIVISRAIVRDLYSGHELTKYFALIMLVNNVMPLLAPVAGSGIISFTTWIGVFIVLGAIGLALALIATWQLEETLPREKRISSNFGELLRNFGQLLKDREFTGYALTQGLMIGGIFAYVSGTPFIYQHIYGTSPQVFAFLFGTNGLSLILGSQIVGRLSHKWSEQQFLLLGLLLSGASSVSLLIAVLVEGPLWSLVVPLFFFVCSIGITATASFSLAMENQAHIAGSASALLGLLPFVLGAVAAPLVGIAGEETAVPMGVIIFTASMLGMVAYFGLVRSKQRASGK</sequence>
<keyword evidence="11" id="KW-1185">Reference proteome</keyword>
<keyword evidence="3 8" id="KW-0813">Transport</keyword>
<evidence type="ECO:0000256" key="3">
    <source>
        <dbReference type="ARBA" id="ARBA00022448"/>
    </source>
</evidence>
<dbReference type="FunFam" id="1.20.1720.10:FF:000005">
    <property type="entry name" value="Bcr/CflA family efflux transporter"/>
    <property type="match status" value="1"/>
</dbReference>
<dbReference type="Proteomes" id="UP000183410">
    <property type="component" value="Unassembled WGS sequence"/>
</dbReference>
<keyword evidence="7 8" id="KW-0472">Membrane</keyword>
<dbReference type="SUPFAM" id="SSF103473">
    <property type="entry name" value="MFS general substrate transporter"/>
    <property type="match status" value="1"/>
</dbReference>
<evidence type="ECO:0000259" key="9">
    <source>
        <dbReference type="PROSITE" id="PS50850"/>
    </source>
</evidence>
<evidence type="ECO:0000256" key="5">
    <source>
        <dbReference type="ARBA" id="ARBA00022692"/>
    </source>
</evidence>
<feature type="transmembrane region" description="Helical" evidence="8">
    <location>
        <begin position="138"/>
        <end position="161"/>
    </location>
</feature>
<dbReference type="InterPro" id="IPR011701">
    <property type="entry name" value="MFS"/>
</dbReference>
<reference evidence="11" key="1">
    <citation type="submission" date="2016-10" db="EMBL/GenBank/DDBJ databases">
        <authorList>
            <person name="Varghese N."/>
            <person name="Submissions S."/>
        </authorList>
    </citation>
    <scope>NUCLEOTIDE SEQUENCE [LARGE SCALE GENOMIC DNA]</scope>
    <source>
        <strain evidence="11">CGMCC 1.10223</strain>
    </source>
</reference>
<feature type="transmembrane region" description="Helical" evidence="8">
    <location>
        <begin position="12"/>
        <end position="29"/>
    </location>
</feature>
<evidence type="ECO:0000313" key="10">
    <source>
        <dbReference type="EMBL" id="SFE27043.1"/>
    </source>
</evidence>
<organism evidence="10 11">
    <name type="scientific">Paenibacillus algorifonticola</name>
    <dbReference type="NCBI Taxonomy" id="684063"/>
    <lineage>
        <taxon>Bacteria</taxon>
        <taxon>Bacillati</taxon>
        <taxon>Bacillota</taxon>
        <taxon>Bacilli</taxon>
        <taxon>Bacillales</taxon>
        <taxon>Paenibacillaceae</taxon>
        <taxon>Paenibacillus</taxon>
    </lineage>
</organism>
<feature type="transmembrane region" description="Helical" evidence="8">
    <location>
        <begin position="49"/>
        <end position="68"/>
    </location>
</feature>
<evidence type="ECO:0000313" key="11">
    <source>
        <dbReference type="Proteomes" id="UP000183410"/>
    </source>
</evidence>
<dbReference type="GO" id="GO:0042910">
    <property type="term" value="F:xenobiotic transmembrane transporter activity"/>
    <property type="evidence" value="ECO:0007669"/>
    <property type="project" value="InterPro"/>
</dbReference>
<keyword evidence="5 8" id="KW-0812">Transmembrane</keyword>
<feature type="transmembrane region" description="Helical" evidence="8">
    <location>
        <begin position="373"/>
        <end position="393"/>
    </location>
</feature>
<protein>
    <recommendedName>
        <fullName evidence="8">Bcr/CflA family efflux transporter</fullName>
    </recommendedName>
</protein>
<evidence type="ECO:0000256" key="7">
    <source>
        <dbReference type="ARBA" id="ARBA00023136"/>
    </source>
</evidence>
<gene>
    <name evidence="10" type="ORF">SAMN04487969_1011000</name>
</gene>
<feature type="transmembrane region" description="Helical" evidence="8">
    <location>
        <begin position="347"/>
        <end position="367"/>
    </location>
</feature>
<evidence type="ECO:0000256" key="1">
    <source>
        <dbReference type="ARBA" id="ARBA00004651"/>
    </source>
</evidence>
<comment type="similarity">
    <text evidence="2 8">Belongs to the major facilitator superfamily. Bcr/CmlA family.</text>
</comment>
<dbReference type="PANTHER" id="PTHR23502">
    <property type="entry name" value="MAJOR FACILITATOR SUPERFAMILY"/>
    <property type="match status" value="1"/>
</dbReference>
<dbReference type="NCBIfam" id="NF008314">
    <property type="entry name" value="PRK11102.1"/>
    <property type="match status" value="1"/>
</dbReference>
<dbReference type="CDD" id="cd17320">
    <property type="entry name" value="MFS_MdfA_MDR_like"/>
    <property type="match status" value="1"/>
</dbReference>
<keyword evidence="4 8" id="KW-1003">Cell membrane</keyword>
<dbReference type="AlphaFoldDB" id="A0A1I1Z952"/>
<dbReference type="PANTHER" id="PTHR23502:SF132">
    <property type="entry name" value="POLYAMINE TRANSPORTER 2-RELATED"/>
    <property type="match status" value="1"/>
</dbReference>
<dbReference type="GO" id="GO:0005886">
    <property type="term" value="C:plasma membrane"/>
    <property type="evidence" value="ECO:0007669"/>
    <property type="project" value="UniProtKB-SubCell"/>
</dbReference>
<feature type="transmembrane region" description="Helical" evidence="8">
    <location>
        <begin position="253"/>
        <end position="272"/>
    </location>
</feature>
<evidence type="ECO:0000256" key="2">
    <source>
        <dbReference type="ARBA" id="ARBA00006236"/>
    </source>
</evidence>
<accession>A0A1I1Z952</accession>
<feature type="transmembrane region" description="Helical" evidence="8">
    <location>
        <begin position="80"/>
        <end position="99"/>
    </location>
</feature>
<keyword evidence="6 8" id="KW-1133">Transmembrane helix</keyword>
<dbReference type="InterPro" id="IPR020846">
    <property type="entry name" value="MFS_dom"/>
</dbReference>
<feature type="transmembrane region" description="Helical" evidence="8">
    <location>
        <begin position="105"/>
        <end position="126"/>
    </location>
</feature>
<dbReference type="EMBL" id="FONN01000001">
    <property type="protein sequence ID" value="SFE27043.1"/>
    <property type="molecule type" value="Genomic_DNA"/>
</dbReference>
<dbReference type="Pfam" id="PF07690">
    <property type="entry name" value="MFS_1"/>
    <property type="match status" value="1"/>
</dbReference>
<dbReference type="InterPro" id="IPR036259">
    <property type="entry name" value="MFS_trans_sf"/>
</dbReference>
<comment type="subcellular location">
    <subcellularLocation>
        <location evidence="1 8">Cell membrane</location>
        <topology evidence="1 8">Multi-pass membrane protein</topology>
    </subcellularLocation>
</comment>
<evidence type="ECO:0000256" key="4">
    <source>
        <dbReference type="ARBA" id="ARBA00022475"/>
    </source>
</evidence>
<feature type="transmembrane region" description="Helical" evidence="8">
    <location>
        <begin position="226"/>
        <end position="247"/>
    </location>
</feature>